<evidence type="ECO:0000256" key="7">
    <source>
        <dbReference type="PROSITE-ProRule" id="PRU00042"/>
    </source>
</evidence>
<feature type="compositionally biased region" description="Basic and acidic residues" evidence="8">
    <location>
        <begin position="605"/>
        <end position="632"/>
    </location>
</feature>
<dbReference type="PANTHER" id="PTHR24406">
    <property type="entry name" value="TRANSCRIPTIONAL REPRESSOR CTCFL-RELATED"/>
    <property type="match status" value="1"/>
</dbReference>
<feature type="compositionally biased region" description="Polar residues" evidence="8">
    <location>
        <begin position="125"/>
        <end position="134"/>
    </location>
</feature>
<feature type="domain" description="C2H2-type" evidence="9">
    <location>
        <begin position="493"/>
        <end position="522"/>
    </location>
</feature>
<dbReference type="AlphaFoldDB" id="A0A8D9FGU2"/>
<feature type="domain" description="C2H2-type" evidence="9">
    <location>
        <begin position="411"/>
        <end position="439"/>
    </location>
</feature>
<sequence>MAYNPQSRPQPVFNINPNPNQVRDARPQPVFNLNPNQSRPEPRPQPLYNVNPNQSREPRPQPQPLHSLNQAQNREPRPQPQPLLSLNANHNRGEVNQNHAREPPRSQPLLNLNQTQNREPPRSQPLLNLNTNHARPQPVFNIDPSQLQNVFNQAHFNPNQAQYDPRQLGNFNMNQMNFSNTNHVNSSASHGVFNTNQAHASSYQAHSQANVPNQANFTPVGHANKTMSANSVGNYSTGNNKPPVSNNSGGFSSGNLKMNLNEPLSSVIYNYLAPDDQQRIILNQSLQHFKQDPSADHVERIINTIVRNDACNEPVPAKKKAKQRPEKWEQNMTRVINDVARAGHFYVSNPNPQIACKANTEDTEGAAEGNAADVELPQRKGGCFMCSKCAKPFSETQLLMEHVRECTVVGYTCGTCGKNFKFKNSMVTHRKTFHEGVRYKCTKCPKIFMAQSKLNIHMKNHEGVFYTCEHCPKTFCSKYSLKEHSRRHDGKKYVCSEEGCDKEFYVERYFRDHLKTHEGNRERFNCEKCEKSFSLEKNLKTHIRNKHGPRKQTKNLKIYAATMKEILENPDKAKEILEARRRKLKRKPAKKRTAKKKVKKTGVKGKKDGVKGKKDGVRGKKDGVKGKKDGVKAKKGSKSNKPAKPRKKKKDLGAVATEGENQNETAVKQEGDVKAEEMLKKKKRRAKPKNRSKYYYVMGKDGMLIRKMKKQVKKVQREIFRCHCGHLFFDEHPYKLHLESHASERYFCAHCNKLYHVRYYLIEHLKTHDAAYNFYCFSCRKYFKSEEGHRKWHDRKSFSCKLCPKSYTSRVFLLQHVKQLHGFENYPTKPSRTKFKAEQNGKSAEPELTLTESKETALMGDHFLATPNESVPESSNTDATTSLVNIKMEPTTEPSNSRNDPNCKQSLDASSPEPKGAESRCIKMEPSSGLLIGTESRSTNKNMETEDSFTDNTEMETEDSFTERTETETSNSNIQSNTLTDRNMDTIPGLSGSQLTEHRTDSNTTDSMQVSRDPYRSECTSNHRNMETATTRNMESTSAGYTHTETSRHMEASGNFGADSNIVPHQRNNENTIEHSETSNRNDTAGFTPATMETSSRNDTAGFTPVTMETSNRNDTAGFTPATMEPPPDNIGPDFSYMNYLNLMCKTPDVGNFHNT</sequence>
<organism evidence="10">
    <name type="scientific">Cacopsylla melanoneura</name>
    <dbReference type="NCBI Taxonomy" id="428564"/>
    <lineage>
        <taxon>Eukaryota</taxon>
        <taxon>Metazoa</taxon>
        <taxon>Ecdysozoa</taxon>
        <taxon>Arthropoda</taxon>
        <taxon>Hexapoda</taxon>
        <taxon>Insecta</taxon>
        <taxon>Pterygota</taxon>
        <taxon>Neoptera</taxon>
        <taxon>Paraneoptera</taxon>
        <taxon>Hemiptera</taxon>
        <taxon>Sternorrhyncha</taxon>
        <taxon>Psylloidea</taxon>
        <taxon>Psyllidae</taxon>
        <taxon>Psyllinae</taxon>
        <taxon>Cacopsylla</taxon>
    </lineage>
</organism>
<feature type="domain" description="C2H2-type" evidence="9">
    <location>
        <begin position="746"/>
        <end position="773"/>
    </location>
</feature>
<feature type="compositionally biased region" description="Basic residues" evidence="8">
    <location>
        <begin position="580"/>
        <end position="604"/>
    </location>
</feature>
<name>A0A8D9FGU2_9HEMI</name>
<keyword evidence="3" id="KW-0677">Repeat</keyword>
<protein>
    <submittedName>
        <fullName evidence="10">Zinc finger protein 614</fullName>
    </submittedName>
</protein>
<dbReference type="GO" id="GO:0005634">
    <property type="term" value="C:nucleus"/>
    <property type="evidence" value="ECO:0007669"/>
    <property type="project" value="UniProtKB-SubCell"/>
</dbReference>
<feature type="domain" description="C2H2-type" evidence="9">
    <location>
        <begin position="798"/>
        <end position="826"/>
    </location>
</feature>
<feature type="domain" description="C2H2-type" evidence="9">
    <location>
        <begin position="524"/>
        <end position="552"/>
    </location>
</feature>
<dbReference type="PROSITE" id="PS50157">
    <property type="entry name" value="ZINC_FINGER_C2H2_2"/>
    <property type="match status" value="8"/>
</dbReference>
<dbReference type="InterPro" id="IPR050888">
    <property type="entry name" value="ZnF_C2H2-type_TF"/>
</dbReference>
<feature type="domain" description="C2H2-type" evidence="9">
    <location>
        <begin position="384"/>
        <end position="404"/>
    </location>
</feature>
<evidence type="ECO:0000256" key="4">
    <source>
        <dbReference type="ARBA" id="ARBA00022771"/>
    </source>
</evidence>
<feature type="compositionally biased region" description="Polar residues" evidence="8">
    <location>
        <begin position="1"/>
        <end position="21"/>
    </location>
</feature>
<evidence type="ECO:0000256" key="2">
    <source>
        <dbReference type="ARBA" id="ARBA00022723"/>
    </source>
</evidence>
<feature type="compositionally biased region" description="Polar residues" evidence="8">
    <location>
        <begin position="892"/>
        <end position="909"/>
    </location>
</feature>
<dbReference type="Gene3D" id="3.30.160.60">
    <property type="entry name" value="Classic Zinc Finger"/>
    <property type="match status" value="3"/>
</dbReference>
<reference evidence="10" key="1">
    <citation type="submission" date="2021-05" db="EMBL/GenBank/DDBJ databases">
        <authorList>
            <person name="Alioto T."/>
            <person name="Alioto T."/>
            <person name="Gomez Garrido J."/>
        </authorList>
    </citation>
    <scope>NUCLEOTIDE SEQUENCE</scope>
</reference>
<feature type="domain" description="C2H2-type" evidence="9">
    <location>
        <begin position="466"/>
        <end position="493"/>
    </location>
</feature>
<feature type="compositionally biased region" description="Polar residues" evidence="8">
    <location>
        <begin position="970"/>
        <end position="981"/>
    </location>
</feature>
<evidence type="ECO:0000256" key="8">
    <source>
        <dbReference type="SAM" id="MobiDB-lite"/>
    </source>
</evidence>
<keyword evidence="4 7" id="KW-0863">Zinc-finger</keyword>
<feature type="compositionally biased region" description="Acidic residues" evidence="8">
    <location>
        <begin position="945"/>
        <end position="960"/>
    </location>
</feature>
<dbReference type="GO" id="GO:0008270">
    <property type="term" value="F:zinc ion binding"/>
    <property type="evidence" value="ECO:0007669"/>
    <property type="project" value="UniProtKB-KW"/>
</dbReference>
<feature type="region of interest" description="Disordered" evidence="8">
    <location>
        <begin position="889"/>
        <end position="1130"/>
    </location>
</feature>
<dbReference type="Pfam" id="PF00096">
    <property type="entry name" value="zf-C2H2"/>
    <property type="match status" value="3"/>
</dbReference>
<evidence type="ECO:0000256" key="5">
    <source>
        <dbReference type="ARBA" id="ARBA00022833"/>
    </source>
</evidence>
<feature type="compositionally biased region" description="Polar residues" evidence="8">
    <location>
        <begin position="82"/>
        <end position="98"/>
    </location>
</feature>
<keyword evidence="5" id="KW-0862">Zinc</keyword>
<feature type="compositionally biased region" description="Polar residues" evidence="8">
    <location>
        <begin position="108"/>
        <end position="118"/>
    </location>
</feature>
<feature type="compositionally biased region" description="Polar residues" evidence="8">
    <location>
        <begin position="1081"/>
        <end position="1117"/>
    </location>
</feature>
<proteinExistence type="predicted"/>
<feature type="domain" description="C2H2-type" evidence="9">
    <location>
        <begin position="439"/>
        <end position="463"/>
    </location>
</feature>
<feature type="compositionally biased region" description="Polar residues" evidence="8">
    <location>
        <begin position="1018"/>
        <end position="1044"/>
    </location>
</feature>
<evidence type="ECO:0000256" key="1">
    <source>
        <dbReference type="ARBA" id="ARBA00004123"/>
    </source>
</evidence>
<evidence type="ECO:0000313" key="10">
    <source>
        <dbReference type="EMBL" id="CAG6789761.1"/>
    </source>
</evidence>
<dbReference type="InterPro" id="IPR036236">
    <property type="entry name" value="Znf_C2H2_sf"/>
</dbReference>
<feature type="region of interest" description="Disordered" evidence="8">
    <location>
        <begin position="580"/>
        <end position="673"/>
    </location>
</feature>
<accession>A0A8D9FGU2</accession>
<feature type="compositionally biased region" description="Polar residues" evidence="8">
    <location>
        <begin position="64"/>
        <end position="73"/>
    </location>
</feature>
<evidence type="ECO:0000256" key="6">
    <source>
        <dbReference type="ARBA" id="ARBA00023242"/>
    </source>
</evidence>
<feature type="compositionally biased region" description="Basic residues" evidence="8">
    <location>
        <begin position="633"/>
        <end position="650"/>
    </location>
</feature>
<dbReference type="InterPro" id="IPR013087">
    <property type="entry name" value="Znf_C2H2_type"/>
</dbReference>
<feature type="region of interest" description="Disordered" evidence="8">
    <location>
        <begin position="829"/>
        <end position="848"/>
    </location>
</feature>
<evidence type="ECO:0000259" key="9">
    <source>
        <dbReference type="PROSITE" id="PS50157"/>
    </source>
</evidence>
<keyword evidence="2" id="KW-0479">Metal-binding</keyword>
<comment type="subcellular location">
    <subcellularLocation>
        <location evidence="1">Nucleus</location>
    </subcellularLocation>
</comment>
<dbReference type="SMART" id="SM00355">
    <property type="entry name" value="ZnF_C2H2"/>
    <property type="match status" value="8"/>
</dbReference>
<dbReference type="SUPFAM" id="SSF57667">
    <property type="entry name" value="beta-beta-alpha zinc fingers"/>
    <property type="match status" value="5"/>
</dbReference>
<evidence type="ECO:0000256" key="3">
    <source>
        <dbReference type="ARBA" id="ARBA00022737"/>
    </source>
</evidence>
<feature type="region of interest" description="Disordered" evidence="8">
    <location>
        <begin position="1"/>
        <end position="136"/>
    </location>
</feature>
<dbReference type="PROSITE" id="PS00028">
    <property type="entry name" value="ZINC_FINGER_C2H2_1"/>
    <property type="match status" value="7"/>
</dbReference>
<dbReference type="EMBL" id="HBUF01666811">
    <property type="protein sequence ID" value="CAG6789761.1"/>
    <property type="molecule type" value="Transcribed_RNA"/>
</dbReference>
<keyword evidence="6" id="KW-0539">Nucleus</keyword>